<reference evidence="1 2" key="1">
    <citation type="submission" date="2018-11" db="EMBL/GenBank/DDBJ databases">
        <authorList>
            <consortium name="Pathogen Informatics"/>
        </authorList>
    </citation>
    <scope>NUCLEOTIDE SEQUENCE [LARGE SCALE GENOMIC DNA]</scope>
</reference>
<protein>
    <submittedName>
        <fullName evidence="1">Uncharacterized protein</fullName>
    </submittedName>
</protein>
<dbReference type="AlphaFoldDB" id="A0A3P6ZF32"/>
<evidence type="ECO:0000313" key="1">
    <source>
        <dbReference type="EMBL" id="VDL58860.1"/>
    </source>
</evidence>
<dbReference type="EMBL" id="UYSG01005878">
    <property type="protein sequence ID" value="VDL58860.1"/>
    <property type="molecule type" value="Genomic_DNA"/>
</dbReference>
<name>A0A3P6ZF32_HYMDI</name>
<proteinExistence type="predicted"/>
<accession>A0A3P6ZF32</accession>
<sequence>MISQQLKPPLQKLSVNNNNVCRCNKQRLPLAVNQNLRKHPLKLRPKDC</sequence>
<dbReference type="Proteomes" id="UP000274504">
    <property type="component" value="Unassembled WGS sequence"/>
</dbReference>
<organism evidence="1 2">
    <name type="scientific">Hymenolepis diminuta</name>
    <name type="common">Rat tapeworm</name>
    <dbReference type="NCBI Taxonomy" id="6216"/>
    <lineage>
        <taxon>Eukaryota</taxon>
        <taxon>Metazoa</taxon>
        <taxon>Spiralia</taxon>
        <taxon>Lophotrochozoa</taxon>
        <taxon>Platyhelminthes</taxon>
        <taxon>Cestoda</taxon>
        <taxon>Eucestoda</taxon>
        <taxon>Cyclophyllidea</taxon>
        <taxon>Hymenolepididae</taxon>
        <taxon>Hymenolepis</taxon>
    </lineage>
</organism>
<gene>
    <name evidence="1" type="ORF">HDID_LOCUS6542</name>
</gene>
<evidence type="ECO:0000313" key="2">
    <source>
        <dbReference type="Proteomes" id="UP000274504"/>
    </source>
</evidence>